<evidence type="ECO:0000313" key="1">
    <source>
        <dbReference type="EMBL" id="OJJ18943.1"/>
    </source>
</evidence>
<reference evidence="1" key="1">
    <citation type="submission" date="2016-10" db="EMBL/GenBank/DDBJ databases">
        <title>CRISPR-Cas defence system in Roseofilum reptotaenium: evidence of a bacteriophage-cyanobacterium arms race in the coral black band disease.</title>
        <authorList>
            <person name="Buerger P."/>
            <person name="Wood-Charlson E.M."/>
            <person name="Weynberg K.D."/>
            <person name="Willis B."/>
            <person name="Van Oppen M.J."/>
        </authorList>
    </citation>
    <scope>NUCLEOTIDE SEQUENCE [LARGE SCALE GENOMIC DNA]</scope>
    <source>
        <strain evidence="1">AO1-A</strain>
    </source>
</reference>
<sequence length="94" mass="10455">MYADSTSASGRGGKGVLSSLMLSGFWILRRVVPSLVGEGVFWMPTWALGRVVRVKVSGKRACRGRRCKSRWGMRIRFWISVCGGEKFFAPTVGR</sequence>
<protein>
    <submittedName>
        <fullName evidence="1">Uncharacterized protein</fullName>
    </submittedName>
</protein>
<comment type="caution">
    <text evidence="1">The sequence shown here is derived from an EMBL/GenBank/DDBJ whole genome shotgun (WGS) entry which is preliminary data.</text>
</comment>
<evidence type="ECO:0000313" key="2">
    <source>
        <dbReference type="Proteomes" id="UP000183940"/>
    </source>
</evidence>
<dbReference type="STRING" id="1925591.BI308_21970"/>
<dbReference type="AlphaFoldDB" id="A0A1L9QL47"/>
<keyword evidence="2" id="KW-1185">Reference proteome</keyword>
<dbReference type="EMBL" id="MLAW01000054">
    <property type="protein sequence ID" value="OJJ18943.1"/>
    <property type="molecule type" value="Genomic_DNA"/>
</dbReference>
<accession>A0A1L9QL47</accession>
<name>A0A1L9QL47_9CYAN</name>
<proteinExistence type="predicted"/>
<dbReference type="Proteomes" id="UP000183940">
    <property type="component" value="Unassembled WGS sequence"/>
</dbReference>
<organism evidence="1 2">
    <name type="scientific">Roseofilum reptotaenium AO1-A</name>
    <dbReference type="NCBI Taxonomy" id="1925591"/>
    <lineage>
        <taxon>Bacteria</taxon>
        <taxon>Bacillati</taxon>
        <taxon>Cyanobacteriota</taxon>
        <taxon>Cyanophyceae</taxon>
        <taxon>Desertifilales</taxon>
        <taxon>Desertifilaceae</taxon>
        <taxon>Roseofilum</taxon>
    </lineage>
</organism>
<gene>
    <name evidence="1" type="ORF">BI308_21970</name>
</gene>